<evidence type="ECO:0000256" key="12">
    <source>
        <dbReference type="ARBA" id="ARBA00023065"/>
    </source>
</evidence>
<evidence type="ECO:0000256" key="1">
    <source>
        <dbReference type="ARBA" id="ARBA00004401"/>
    </source>
</evidence>
<dbReference type="GO" id="GO:0005890">
    <property type="term" value="C:sodium:potassium-exchanging ATPase complex"/>
    <property type="evidence" value="ECO:0007669"/>
    <property type="project" value="InterPro"/>
</dbReference>
<keyword evidence="13 17" id="KW-0472">Membrane</keyword>
<dbReference type="PANTHER" id="PTHR11523:SF47">
    <property type="entry name" value="SODIUM_POTASSIUM-TRANSPORTING ATPASE SUBUNIT BETA-3"/>
    <property type="match status" value="1"/>
</dbReference>
<dbReference type="OMA" id="NRNSGEF"/>
<dbReference type="GO" id="GO:0006883">
    <property type="term" value="P:intracellular sodium ion homeostasis"/>
    <property type="evidence" value="ECO:0007669"/>
    <property type="project" value="TreeGrafter"/>
</dbReference>
<comment type="function">
    <text evidence="17">This is the non-catalytic component of the active enzyme, which catalyzes the hydrolysis of ATP coupled with the exchange of Na(+) and K(+) ions across the plasma membrane.</text>
</comment>
<name>A0A401PNQ3_SCYTO</name>
<keyword evidence="14" id="KW-1015">Disulfide bond</keyword>
<keyword evidence="16" id="KW-0739">Sodium transport</keyword>
<dbReference type="AlphaFoldDB" id="A0A401PNQ3"/>
<keyword evidence="10 17" id="KW-1133">Transmembrane helix</keyword>
<evidence type="ECO:0000256" key="2">
    <source>
        <dbReference type="ARBA" id="ARBA00005876"/>
    </source>
</evidence>
<feature type="non-terminal residue" evidence="19">
    <location>
        <position position="1"/>
    </location>
</feature>
<gene>
    <name evidence="19" type="ORF">scyTo_0003830</name>
</gene>
<dbReference type="GO" id="GO:0001671">
    <property type="term" value="F:ATPase activator activity"/>
    <property type="evidence" value="ECO:0007669"/>
    <property type="project" value="TreeGrafter"/>
</dbReference>
<evidence type="ECO:0000256" key="8">
    <source>
        <dbReference type="ARBA" id="ARBA00022958"/>
    </source>
</evidence>
<evidence type="ECO:0000256" key="3">
    <source>
        <dbReference type="ARBA" id="ARBA00022448"/>
    </source>
</evidence>
<dbReference type="GO" id="GO:0030007">
    <property type="term" value="P:intracellular potassium ion homeostasis"/>
    <property type="evidence" value="ECO:0007669"/>
    <property type="project" value="TreeGrafter"/>
</dbReference>
<dbReference type="GO" id="GO:0036376">
    <property type="term" value="P:sodium ion export across plasma membrane"/>
    <property type="evidence" value="ECO:0007669"/>
    <property type="project" value="TreeGrafter"/>
</dbReference>
<evidence type="ECO:0000256" key="7">
    <source>
        <dbReference type="ARBA" id="ARBA00022692"/>
    </source>
</evidence>
<dbReference type="GO" id="GO:1990573">
    <property type="term" value="P:potassium ion import across plasma membrane"/>
    <property type="evidence" value="ECO:0007669"/>
    <property type="project" value="TreeGrafter"/>
</dbReference>
<keyword evidence="12 17" id="KW-0406">Ion transport</keyword>
<organism evidence="19 20">
    <name type="scientific">Scyliorhinus torazame</name>
    <name type="common">Cloudy catshark</name>
    <name type="synonym">Catulus torazame</name>
    <dbReference type="NCBI Taxonomy" id="75743"/>
    <lineage>
        <taxon>Eukaryota</taxon>
        <taxon>Metazoa</taxon>
        <taxon>Chordata</taxon>
        <taxon>Craniata</taxon>
        <taxon>Vertebrata</taxon>
        <taxon>Chondrichthyes</taxon>
        <taxon>Elasmobranchii</taxon>
        <taxon>Galeomorphii</taxon>
        <taxon>Galeoidea</taxon>
        <taxon>Carcharhiniformes</taxon>
        <taxon>Scyliorhinidae</taxon>
        <taxon>Scyliorhinus</taxon>
    </lineage>
</organism>
<keyword evidence="3 17" id="KW-0813">Transport</keyword>
<feature type="compositionally biased region" description="Basic and acidic residues" evidence="18">
    <location>
        <begin position="1"/>
        <end position="11"/>
    </location>
</feature>
<keyword evidence="20" id="KW-1185">Reference proteome</keyword>
<evidence type="ECO:0000313" key="19">
    <source>
        <dbReference type="EMBL" id="GCB74739.1"/>
    </source>
</evidence>
<dbReference type="InterPro" id="IPR000402">
    <property type="entry name" value="Na/K_ATPase_sub_beta"/>
</dbReference>
<evidence type="ECO:0000256" key="14">
    <source>
        <dbReference type="ARBA" id="ARBA00023157"/>
    </source>
</evidence>
<evidence type="ECO:0000256" key="11">
    <source>
        <dbReference type="ARBA" id="ARBA00023053"/>
    </source>
</evidence>
<evidence type="ECO:0000256" key="15">
    <source>
        <dbReference type="ARBA" id="ARBA00023180"/>
    </source>
</evidence>
<dbReference type="NCBIfam" id="TIGR01107">
    <property type="entry name" value="Na_K_ATPase_bet"/>
    <property type="match status" value="1"/>
</dbReference>
<keyword evidence="5" id="KW-0633">Potassium transport</keyword>
<comment type="subcellular location">
    <subcellularLocation>
        <location evidence="1">Cell membrane</location>
        <topology evidence="1">Single-pass type II membrane protein</topology>
    </subcellularLocation>
    <subcellularLocation>
        <location evidence="17">Membrane</location>
    </subcellularLocation>
</comment>
<evidence type="ECO:0000256" key="9">
    <source>
        <dbReference type="ARBA" id="ARBA00022968"/>
    </source>
</evidence>
<keyword evidence="7 17" id="KW-0812">Transmembrane</keyword>
<evidence type="ECO:0000256" key="4">
    <source>
        <dbReference type="ARBA" id="ARBA00022475"/>
    </source>
</evidence>
<keyword evidence="9" id="KW-0735">Signal-anchor</keyword>
<keyword evidence="15" id="KW-0325">Glycoprotein</keyword>
<evidence type="ECO:0000313" key="20">
    <source>
        <dbReference type="Proteomes" id="UP000288216"/>
    </source>
</evidence>
<keyword evidence="8" id="KW-0630">Potassium</keyword>
<feature type="region of interest" description="Disordered" evidence="18">
    <location>
        <begin position="1"/>
        <end position="21"/>
    </location>
</feature>
<evidence type="ECO:0000256" key="13">
    <source>
        <dbReference type="ARBA" id="ARBA00023136"/>
    </source>
</evidence>
<evidence type="ECO:0000256" key="10">
    <source>
        <dbReference type="ARBA" id="ARBA00022989"/>
    </source>
</evidence>
<dbReference type="PANTHER" id="PTHR11523">
    <property type="entry name" value="SODIUM/POTASSIUM-DEPENDENT ATPASE BETA SUBUNIT"/>
    <property type="match status" value="1"/>
</dbReference>
<dbReference type="PROSITE" id="PS00391">
    <property type="entry name" value="ATPASE_NA_K_BETA_2"/>
    <property type="match status" value="1"/>
</dbReference>
<proteinExistence type="inferred from homology"/>
<evidence type="ECO:0000256" key="5">
    <source>
        <dbReference type="ARBA" id="ARBA00022538"/>
    </source>
</evidence>
<evidence type="ECO:0000256" key="6">
    <source>
        <dbReference type="ARBA" id="ARBA00022607"/>
    </source>
</evidence>
<dbReference type="OrthoDB" id="5912413at2759"/>
<dbReference type="Proteomes" id="UP000288216">
    <property type="component" value="Unassembled WGS sequence"/>
</dbReference>
<comment type="similarity">
    <text evidence="2 17">Belongs to the X(+)/potassium ATPases subunit beta family.</text>
</comment>
<dbReference type="PROSITE" id="PS00390">
    <property type="entry name" value="ATPASE_NA_K_BETA_1"/>
    <property type="match status" value="1"/>
</dbReference>
<comment type="caution">
    <text evidence="19">The sequence shown here is derived from an EMBL/GenBank/DDBJ whole genome shotgun (WGS) entry which is preliminary data.</text>
</comment>
<dbReference type="STRING" id="75743.A0A401PNQ3"/>
<keyword evidence="11" id="KW-0915">Sodium</keyword>
<evidence type="ECO:0000256" key="16">
    <source>
        <dbReference type="ARBA" id="ARBA00023201"/>
    </source>
</evidence>
<accession>A0A401PNQ3</accession>
<reference evidence="19 20" key="1">
    <citation type="journal article" date="2018" name="Nat. Ecol. Evol.">
        <title>Shark genomes provide insights into elasmobranch evolution and the origin of vertebrates.</title>
        <authorList>
            <person name="Hara Y"/>
            <person name="Yamaguchi K"/>
            <person name="Onimaru K"/>
            <person name="Kadota M"/>
            <person name="Koyanagi M"/>
            <person name="Keeley SD"/>
            <person name="Tatsumi K"/>
            <person name="Tanaka K"/>
            <person name="Motone F"/>
            <person name="Kageyama Y"/>
            <person name="Nozu R"/>
            <person name="Adachi N"/>
            <person name="Nishimura O"/>
            <person name="Nakagawa R"/>
            <person name="Tanegashima C"/>
            <person name="Kiyatake I"/>
            <person name="Matsumoto R"/>
            <person name="Murakumo K"/>
            <person name="Nishida K"/>
            <person name="Terakita A"/>
            <person name="Kuratani S"/>
            <person name="Sato K"/>
            <person name="Hyodo S Kuraku.S."/>
        </authorList>
    </citation>
    <scope>NUCLEOTIDE SEQUENCE [LARGE SCALE GENOMIC DNA]</scope>
</reference>
<dbReference type="EMBL" id="BFAA01001074">
    <property type="protein sequence ID" value="GCB74739.1"/>
    <property type="molecule type" value="Genomic_DNA"/>
</dbReference>
<keyword evidence="6" id="KW-0740">Sodium/potassium transport</keyword>
<protein>
    <recommendedName>
        <fullName evidence="17">Sodium/potassium-transporting ATPase subunit beta</fullName>
    </recommendedName>
</protein>
<dbReference type="Gene3D" id="2.60.40.1660">
    <property type="entry name" value="Na, k-atpase alpha subunit"/>
    <property type="match status" value="1"/>
</dbReference>
<keyword evidence="4" id="KW-1003">Cell membrane</keyword>
<dbReference type="InterPro" id="IPR038702">
    <property type="entry name" value="Na/K_ATPase_sub_beta_sf"/>
</dbReference>
<sequence length="320" mass="36357">QQQREEAEHRQPQQHPDISLTHHAKHNIKAPLTGFALHTMADKDDKKDLAEGAGGWKKFIFNPGTGQFMGRTASSWALIFLFYLVFYGFLAGLFSFTMWVMLQMLDDYTPKYRDRVSSPGLMIRPKVGSPLEIVFNKSDAKSYEKYVTALDGFLKPYDDLIQARKNILCHPGDYLRQPTNILIKKACQFNRTMLGDCSGANNSSFGYNEGTPCVLVKMNRIIGFEAGAGNNPIINCASKKEPQVDVKYFGSFDKMYYPYYGKKAHVNYSQPLVAVKLMLGTNETNRDLMIECKITGTNLKNDDDRDRFLGRVSFRVHITE</sequence>
<evidence type="ECO:0000256" key="18">
    <source>
        <dbReference type="SAM" id="MobiDB-lite"/>
    </source>
</evidence>
<dbReference type="Pfam" id="PF00287">
    <property type="entry name" value="Na_K-ATPase"/>
    <property type="match status" value="1"/>
</dbReference>
<evidence type="ECO:0000256" key="17">
    <source>
        <dbReference type="RuleBase" id="RU362099"/>
    </source>
</evidence>
<feature type="transmembrane region" description="Helical" evidence="17">
    <location>
        <begin position="76"/>
        <end position="102"/>
    </location>
</feature>